<sequence length="134" mass="15623">MSSPPTLEALDVKIEKTVKEFDDFKQDIKEEMKEIKTSIKDSEKLFNETIVTMRESDASMKENIKWLTTIAQQQREELTLIREIKVDPKNSDDIHTKWYQGFISGDRKNLWIVVLILLCALLGYKAQDIISFLV</sequence>
<feature type="coiled-coil region" evidence="1">
    <location>
        <begin position="14"/>
        <end position="45"/>
    </location>
</feature>
<evidence type="ECO:0000313" key="4">
    <source>
        <dbReference type="Proteomes" id="UP000036834"/>
    </source>
</evidence>
<evidence type="ECO:0000313" key="3">
    <source>
        <dbReference type="EMBL" id="KNB72918.1"/>
    </source>
</evidence>
<reference evidence="3" key="2">
    <citation type="submission" date="2015-07" db="EMBL/GenBank/DDBJ databases">
        <title>MeaNS - Measles Nucleotide Surveillance Program.</title>
        <authorList>
            <person name="Tran T."/>
            <person name="Druce J."/>
        </authorList>
    </citation>
    <scope>NUCLEOTIDE SEQUENCE</scope>
    <source>
        <strain evidence="3">DSM 9887</strain>
    </source>
</reference>
<dbReference type="Proteomes" id="UP000319578">
    <property type="component" value="Unassembled WGS sequence"/>
</dbReference>
<dbReference type="EMBL" id="BJON01000034">
    <property type="protein sequence ID" value="GED72725.1"/>
    <property type="molecule type" value="Genomic_DNA"/>
</dbReference>
<dbReference type="EMBL" id="LGIQ01000007">
    <property type="protein sequence ID" value="KNB72918.1"/>
    <property type="molecule type" value="Genomic_DNA"/>
</dbReference>
<dbReference type="AlphaFoldDB" id="A0A0K9YW63"/>
<evidence type="ECO:0000313" key="2">
    <source>
        <dbReference type="EMBL" id="GED72725.1"/>
    </source>
</evidence>
<dbReference type="RefSeq" id="WP_049738965.1">
    <property type="nucleotide sequence ID" value="NZ_BJON01000034.1"/>
</dbReference>
<name>A0A0K9YW63_9BACL</name>
<reference evidence="4" key="1">
    <citation type="submission" date="2015-07" db="EMBL/GenBank/DDBJ databases">
        <title>Genome sequencing project for genomic taxonomy and phylogenomics of Bacillus-like bacteria.</title>
        <authorList>
            <person name="Liu B."/>
            <person name="Wang J."/>
            <person name="Zhu Y."/>
            <person name="Liu G."/>
            <person name="Chen Q."/>
            <person name="Chen Z."/>
            <person name="Lan J."/>
            <person name="Che J."/>
            <person name="Ge C."/>
            <person name="Shi H."/>
            <person name="Pan Z."/>
            <person name="Liu X."/>
        </authorList>
    </citation>
    <scope>NUCLEOTIDE SEQUENCE [LARGE SCALE GENOMIC DNA]</scope>
    <source>
        <strain evidence="4">DSM 9887</strain>
    </source>
</reference>
<gene>
    <name evidence="3" type="ORF">ADS79_13905</name>
    <name evidence="2" type="ORF">BRE01_64270</name>
</gene>
<keyword evidence="5" id="KW-1185">Reference proteome</keyword>
<accession>A0A0K9YW63</accession>
<dbReference type="PATRIC" id="fig|54915.3.peg.1790"/>
<organism evidence="3 4">
    <name type="scientific">Brevibacillus reuszeri</name>
    <dbReference type="NCBI Taxonomy" id="54915"/>
    <lineage>
        <taxon>Bacteria</taxon>
        <taxon>Bacillati</taxon>
        <taxon>Bacillota</taxon>
        <taxon>Bacilli</taxon>
        <taxon>Bacillales</taxon>
        <taxon>Paenibacillaceae</taxon>
        <taxon>Brevibacillus</taxon>
    </lineage>
</organism>
<dbReference type="Proteomes" id="UP000036834">
    <property type="component" value="Unassembled WGS sequence"/>
</dbReference>
<comment type="caution">
    <text evidence="3">The sequence shown here is derived from an EMBL/GenBank/DDBJ whole genome shotgun (WGS) entry which is preliminary data.</text>
</comment>
<protein>
    <submittedName>
        <fullName evidence="3">Uncharacterized protein</fullName>
    </submittedName>
</protein>
<proteinExistence type="predicted"/>
<evidence type="ECO:0000313" key="5">
    <source>
        <dbReference type="Proteomes" id="UP000319578"/>
    </source>
</evidence>
<reference evidence="2 5" key="3">
    <citation type="submission" date="2019-06" db="EMBL/GenBank/DDBJ databases">
        <title>Whole genome shotgun sequence of Brevibacillus reuszeri NBRC 15719.</title>
        <authorList>
            <person name="Hosoyama A."/>
            <person name="Uohara A."/>
            <person name="Ohji S."/>
            <person name="Ichikawa N."/>
        </authorList>
    </citation>
    <scope>NUCLEOTIDE SEQUENCE [LARGE SCALE GENOMIC DNA]</scope>
    <source>
        <strain evidence="2 5">NBRC 15719</strain>
    </source>
</reference>
<keyword evidence="1" id="KW-0175">Coiled coil</keyword>
<evidence type="ECO:0000256" key="1">
    <source>
        <dbReference type="SAM" id="Coils"/>
    </source>
</evidence>